<sequence>MNEAKLDILTLRGLTVLVSRAAVTHKGRQSLCSIVTRRGGLPGDLLDACVTLTPLPVVLFKPAFHLFLLIACHQYVSDLHFRGAVLSPAEGHACTGRHGASLLCLL</sequence>
<protein>
    <submittedName>
        <fullName evidence="1">Uncharacterized protein</fullName>
    </submittedName>
</protein>
<evidence type="ECO:0000313" key="2">
    <source>
        <dbReference type="Proteomes" id="UP000324222"/>
    </source>
</evidence>
<reference evidence="1 2" key="1">
    <citation type="submission" date="2019-05" db="EMBL/GenBank/DDBJ databases">
        <title>Another draft genome of Portunus trituberculatus and its Hox gene families provides insights of decapod evolution.</title>
        <authorList>
            <person name="Jeong J.-H."/>
            <person name="Song I."/>
            <person name="Kim S."/>
            <person name="Choi T."/>
            <person name="Kim D."/>
            <person name="Ryu S."/>
            <person name="Kim W."/>
        </authorList>
    </citation>
    <scope>NUCLEOTIDE SEQUENCE [LARGE SCALE GENOMIC DNA]</scope>
    <source>
        <tissue evidence="1">Muscle</tissue>
    </source>
</reference>
<accession>A0A5B7FJ34</accession>
<dbReference type="AlphaFoldDB" id="A0A5B7FJ34"/>
<evidence type="ECO:0000313" key="1">
    <source>
        <dbReference type="EMBL" id="MPC44968.1"/>
    </source>
</evidence>
<dbReference type="EMBL" id="VSRR010006511">
    <property type="protein sequence ID" value="MPC44968.1"/>
    <property type="molecule type" value="Genomic_DNA"/>
</dbReference>
<proteinExistence type="predicted"/>
<name>A0A5B7FJ34_PORTR</name>
<gene>
    <name evidence="1" type="ORF">E2C01_038650</name>
</gene>
<dbReference type="Proteomes" id="UP000324222">
    <property type="component" value="Unassembled WGS sequence"/>
</dbReference>
<keyword evidence="2" id="KW-1185">Reference proteome</keyword>
<organism evidence="1 2">
    <name type="scientific">Portunus trituberculatus</name>
    <name type="common">Swimming crab</name>
    <name type="synonym">Neptunus trituberculatus</name>
    <dbReference type="NCBI Taxonomy" id="210409"/>
    <lineage>
        <taxon>Eukaryota</taxon>
        <taxon>Metazoa</taxon>
        <taxon>Ecdysozoa</taxon>
        <taxon>Arthropoda</taxon>
        <taxon>Crustacea</taxon>
        <taxon>Multicrustacea</taxon>
        <taxon>Malacostraca</taxon>
        <taxon>Eumalacostraca</taxon>
        <taxon>Eucarida</taxon>
        <taxon>Decapoda</taxon>
        <taxon>Pleocyemata</taxon>
        <taxon>Brachyura</taxon>
        <taxon>Eubrachyura</taxon>
        <taxon>Portunoidea</taxon>
        <taxon>Portunidae</taxon>
        <taxon>Portuninae</taxon>
        <taxon>Portunus</taxon>
    </lineage>
</organism>
<comment type="caution">
    <text evidence="1">The sequence shown here is derived from an EMBL/GenBank/DDBJ whole genome shotgun (WGS) entry which is preliminary data.</text>
</comment>